<keyword evidence="10" id="KW-1185">Reference proteome</keyword>
<proteinExistence type="inferred from homology"/>
<dbReference type="Proteomes" id="UP000633219">
    <property type="component" value="Unassembled WGS sequence"/>
</dbReference>
<dbReference type="EC" id="3.4.-.-" evidence="8"/>
<reference evidence="9" key="1">
    <citation type="submission" date="2021-01" db="EMBL/GenBank/DDBJ databases">
        <title>Rhizobium sp. strain KVB221 16S ribosomal RNA gene Genome sequencing and assembly.</title>
        <authorList>
            <person name="Kang M."/>
        </authorList>
    </citation>
    <scope>NUCLEOTIDE SEQUENCE</scope>
    <source>
        <strain evidence="9">KVB221</strain>
    </source>
</reference>
<dbReference type="GO" id="GO:0008233">
    <property type="term" value="F:peptidase activity"/>
    <property type="evidence" value="ECO:0007669"/>
    <property type="project" value="UniProtKB-KW"/>
</dbReference>
<accession>A0A936YUI6</accession>
<dbReference type="InterPro" id="IPR036590">
    <property type="entry name" value="SRAP-like"/>
</dbReference>
<dbReference type="RefSeq" id="WP_201663962.1">
    <property type="nucleotide sequence ID" value="NZ_JAEQNC010000024.1"/>
</dbReference>
<evidence type="ECO:0000256" key="7">
    <source>
        <dbReference type="ARBA" id="ARBA00023239"/>
    </source>
</evidence>
<keyword evidence="2 8" id="KW-0645">Protease</keyword>
<dbReference type="InterPro" id="IPR003738">
    <property type="entry name" value="SRAP"/>
</dbReference>
<keyword evidence="6" id="KW-0238">DNA-binding</keyword>
<dbReference type="AlphaFoldDB" id="A0A936YUI6"/>
<evidence type="ECO:0000256" key="3">
    <source>
        <dbReference type="ARBA" id="ARBA00022763"/>
    </source>
</evidence>
<evidence type="ECO:0000313" key="10">
    <source>
        <dbReference type="Proteomes" id="UP000633219"/>
    </source>
</evidence>
<keyword evidence="4 8" id="KW-0378">Hydrolase</keyword>
<keyword evidence="7" id="KW-0456">Lyase</keyword>
<organism evidence="9 10">
    <name type="scientific">Rhizobium setariae</name>
    <dbReference type="NCBI Taxonomy" id="2801340"/>
    <lineage>
        <taxon>Bacteria</taxon>
        <taxon>Pseudomonadati</taxon>
        <taxon>Pseudomonadota</taxon>
        <taxon>Alphaproteobacteria</taxon>
        <taxon>Hyphomicrobiales</taxon>
        <taxon>Rhizobiaceae</taxon>
        <taxon>Rhizobium/Agrobacterium group</taxon>
        <taxon>Rhizobium</taxon>
    </lineage>
</organism>
<evidence type="ECO:0000256" key="5">
    <source>
        <dbReference type="ARBA" id="ARBA00023124"/>
    </source>
</evidence>
<dbReference type="PANTHER" id="PTHR13604:SF0">
    <property type="entry name" value="ABASIC SITE PROCESSING PROTEIN HMCES"/>
    <property type="match status" value="1"/>
</dbReference>
<protein>
    <recommendedName>
        <fullName evidence="8">Abasic site processing protein</fullName>
        <ecNumber evidence="8">3.4.-.-</ecNumber>
    </recommendedName>
</protein>
<sequence>MCGRFTQFLPWSELVKLYRLTDPYIGRNTPPRYNIAPTQTVPFVRLDKEGNQVVDDGRWGLVPFYVKDKVPPYATFNARIETVNISGTFKHSFAGKRCLIPADGFYEWTEAEDKAKDPWFIHLPETKPFSFAGLWAYNDALDITSCTIITAQAIEPMTMLHGRMPVILNPEVYDAWLSPDTEDGELKTLLLRHNIDHQLEFHRVSRDVNSSRFAGDPGVTAAA</sequence>
<dbReference type="GO" id="GO:0016829">
    <property type="term" value="F:lyase activity"/>
    <property type="evidence" value="ECO:0007669"/>
    <property type="project" value="UniProtKB-KW"/>
</dbReference>
<comment type="caution">
    <text evidence="9">The sequence shown here is derived from an EMBL/GenBank/DDBJ whole genome shotgun (WGS) entry which is preliminary data.</text>
</comment>
<dbReference type="SUPFAM" id="SSF143081">
    <property type="entry name" value="BB1717-like"/>
    <property type="match status" value="1"/>
</dbReference>
<dbReference type="GO" id="GO:0106300">
    <property type="term" value="P:protein-DNA covalent cross-linking repair"/>
    <property type="evidence" value="ECO:0007669"/>
    <property type="project" value="InterPro"/>
</dbReference>
<dbReference type="GO" id="GO:0006508">
    <property type="term" value="P:proteolysis"/>
    <property type="evidence" value="ECO:0007669"/>
    <property type="project" value="UniProtKB-KW"/>
</dbReference>
<evidence type="ECO:0000256" key="6">
    <source>
        <dbReference type="ARBA" id="ARBA00023125"/>
    </source>
</evidence>
<evidence type="ECO:0000256" key="4">
    <source>
        <dbReference type="ARBA" id="ARBA00022801"/>
    </source>
</evidence>
<evidence type="ECO:0000256" key="8">
    <source>
        <dbReference type="RuleBase" id="RU364100"/>
    </source>
</evidence>
<dbReference type="GO" id="GO:0003697">
    <property type="term" value="F:single-stranded DNA binding"/>
    <property type="evidence" value="ECO:0007669"/>
    <property type="project" value="InterPro"/>
</dbReference>
<keyword evidence="3" id="KW-0227">DNA damage</keyword>
<evidence type="ECO:0000313" key="9">
    <source>
        <dbReference type="EMBL" id="MBL0375416.1"/>
    </source>
</evidence>
<comment type="similarity">
    <text evidence="1 8">Belongs to the SOS response-associated peptidase family.</text>
</comment>
<keyword evidence="5" id="KW-0190">Covalent protein-DNA linkage</keyword>
<dbReference type="PANTHER" id="PTHR13604">
    <property type="entry name" value="DC12-RELATED"/>
    <property type="match status" value="1"/>
</dbReference>
<dbReference type="Gene3D" id="3.90.1680.10">
    <property type="entry name" value="SOS response associated peptidase-like"/>
    <property type="match status" value="1"/>
</dbReference>
<evidence type="ECO:0000256" key="2">
    <source>
        <dbReference type="ARBA" id="ARBA00022670"/>
    </source>
</evidence>
<name>A0A936YUI6_9HYPH</name>
<dbReference type="EMBL" id="JAEQNC010000024">
    <property type="protein sequence ID" value="MBL0375416.1"/>
    <property type="molecule type" value="Genomic_DNA"/>
</dbReference>
<dbReference type="Pfam" id="PF02586">
    <property type="entry name" value="SRAP"/>
    <property type="match status" value="1"/>
</dbReference>
<evidence type="ECO:0000256" key="1">
    <source>
        <dbReference type="ARBA" id="ARBA00008136"/>
    </source>
</evidence>
<gene>
    <name evidence="9" type="ORF">JJB09_25735</name>
</gene>